<name>A0A1M5SZ02_9BRAD</name>
<dbReference type="AlphaFoldDB" id="A0A1M5SZ02"/>
<feature type="transmembrane region" description="Helical" evidence="1">
    <location>
        <begin position="25"/>
        <end position="43"/>
    </location>
</feature>
<evidence type="ECO:0000256" key="1">
    <source>
        <dbReference type="SAM" id="Phobius"/>
    </source>
</evidence>
<evidence type="ECO:0000313" key="3">
    <source>
        <dbReference type="Proteomes" id="UP000190675"/>
    </source>
</evidence>
<keyword evidence="1" id="KW-0812">Transmembrane</keyword>
<gene>
    <name evidence="2" type="ORF">SAMN05444169_7467</name>
</gene>
<organism evidence="2 3">
    <name type="scientific">Bradyrhizobium erythrophlei</name>
    <dbReference type="NCBI Taxonomy" id="1437360"/>
    <lineage>
        <taxon>Bacteria</taxon>
        <taxon>Pseudomonadati</taxon>
        <taxon>Pseudomonadota</taxon>
        <taxon>Alphaproteobacteria</taxon>
        <taxon>Hyphomicrobiales</taxon>
        <taxon>Nitrobacteraceae</taxon>
        <taxon>Bradyrhizobium</taxon>
    </lineage>
</organism>
<keyword evidence="1" id="KW-1133">Transmembrane helix</keyword>
<reference evidence="2 3" key="1">
    <citation type="submission" date="2016-11" db="EMBL/GenBank/DDBJ databases">
        <authorList>
            <person name="Jaros S."/>
            <person name="Januszkiewicz K."/>
            <person name="Wedrychowicz H."/>
        </authorList>
    </citation>
    <scope>NUCLEOTIDE SEQUENCE [LARGE SCALE GENOMIC DNA]</scope>
    <source>
        <strain evidence="2 3">GAS242</strain>
    </source>
</reference>
<dbReference type="EMBL" id="LT670818">
    <property type="protein sequence ID" value="SHH43706.1"/>
    <property type="molecule type" value="Genomic_DNA"/>
</dbReference>
<dbReference type="OrthoDB" id="8243410at2"/>
<dbReference type="Proteomes" id="UP000190675">
    <property type="component" value="Chromosome I"/>
</dbReference>
<dbReference type="RefSeq" id="WP_079570606.1">
    <property type="nucleotide sequence ID" value="NZ_LT670818.1"/>
</dbReference>
<protein>
    <submittedName>
        <fullName evidence="2">Uncharacterized protein</fullName>
    </submittedName>
</protein>
<keyword evidence="1" id="KW-0472">Membrane</keyword>
<proteinExistence type="predicted"/>
<accession>A0A1M5SZ02</accession>
<evidence type="ECO:0000313" key="2">
    <source>
        <dbReference type="EMBL" id="SHH43706.1"/>
    </source>
</evidence>
<sequence>MEKQPEPTDGFKGLVRWATTPPQSVAVYFVILVLVLGMSFYAGTLSPKKQAGTALPPATAPRN</sequence>